<protein>
    <submittedName>
        <fullName evidence="4">Peptidoglycan/xylan/chitin deacetylase (PgdA/CDA1 family)</fullName>
    </submittedName>
</protein>
<reference evidence="4 5" key="1">
    <citation type="submission" date="2023-07" db="EMBL/GenBank/DDBJ databases">
        <title>Sorghum-associated microbial communities from plants grown in Nebraska, USA.</title>
        <authorList>
            <person name="Schachtman D."/>
        </authorList>
    </citation>
    <scope>NUCLEOTIDE SEQUENCE [LARGE SCALE GENOMIC DNA]</scope>
    <source>
        <strain evidence="4 5">DS1709</strain>
    </source>
</reference>
<name>A0ABU1LAF7_9FLAO</name>
<proteinExistence type="predicted"/>
<evidence type="ECO:0000313" key="5">
    <source>
        <dbReference type="Proteomes" id="UP001184853"/>
    </source>
</evidence>
<gene>
    <name evidence="4" type="ORF">J2781_000609</name>
</gene>
<dbReference type="Gene3D" id="3.20.20.370">
    <property type="entry name" value="Glycoside hydrolase/deacetylase"/>
    <property type="match status" value="1"/>
</dbReference>
<dbReference type="InterPro" id="IPR002509">
    <property type="entry name" value="NODB_dom"/>
</dbReference>
<dbReference type="SUPFAM" id="SSF88713">
    <property type="entry name" value="Glycoside hydrolase/deacetylase"/>
    <property type="match status" value="1"/>
</dbReference>
<accession>A0ABU1LAF7</accession>
<dbReference type="EMBL" id="JAVDQS010000001">
    <property type="protein sequence ID" value="MDR6403705.1"/>
    <property type="molecule type" value="Genomic_DNA"/>
</dbReference>
<evidence type="ECO:0000256" key="2">
    <source>
        <dbReference type="ARBA" id="ARBA00022729"/>
    </source>
</evidence>
<dbReference type="RefSeq" id="WP_115982109.1">
    <property type="nucleotide sequence ID" value="NZ_JAVDQS010000001.1"/>
</dbReference>
<feature type="domain" description="NodB homology" evidence="3">
    <location>
        <begin position="77"/>
        <end position="244"/>
    </location>
</feature>
<sequence length="330" mass="38907">MPKRLIAEKIINLTPLKASYPLNYMIPVYHSVSDEHIPHIKHIINYKSRQQFEKDIDYMSKKFHFADWDFFKENHNKTATKPLALMTFDDGFYEFKDIVLPILERKGIYAINFINPAFTGDQDLMFRCKISLLIERLNEFSSVPEPLFKLLNLKNGSKTDIIRKLKSISYNHQDLINETAALLEFNFSDYLKNNKVYLDLEDLNYIKNKGFGIAAHSWDHPYYNELPVNEQIKNTTLSIEYMKENNFLDDTFAFPFTDFGVKNEFFVKLFHGNNNLKYTFGCAGLKLDSYPENLQRIPMENGLSAEDELKFQCLYFKLKKYINKNTIIRK</sequence>
<keyword evidence="5" id="KW-1185">Reference proteome</keyword>
<evidence type="ECO:0000313" key="4">
    <source>
        <dbReference type="EMBL" id="MDR6403705.1"/>
    </source>
</evidence>
<dbReference type="Pfam" id="PF01522">
    <property type="entry name" value="Polysacc_deac_1"/>
    <property type="match status" value="1"/>
</dbReference>
<dbReference type="InterPro" id="IPR051398">
    <property type="entry name" value="Polysacch_Deacetylase"/>
</dbReference>
<evidence type="ECO:0000259" key="3">
    <source>
        <dbReference type="Pfam" id="PF01522"/>
    </source>
</evidence>
<dbReference type="PANTHER" id="PTHR34216">
    <property type="match status" value="1"/>
</dbReference>
<keyword evidence="2" id="KW-0732">Signal</keyword>
<dbReference type="InterPro" id="IPR011330">
    <property type="entry name" value="Glyco_hydro/deAcase_b/a-brl"/>
</dbReference>
<dbReference type="PANTHER" id="PTHR34216:SF3">
    <property type="entry name" value="POLY-BETA-1,6-N-ACETYL-D-GLUCOSAMINE N-DEACETYLASE"/>
    <property type="match status" value="1"/>
</dbReference>
<evidence type="ECO:0000256" key="1">
    <source>
        <dbReference type="ARBA" id="ARBA00004613"/>
    </source>
</evidence>
<dbReference type="Proteomes" id="UP001184853">
    <property type="component" value="Unassembled WGS sequence"/>
</dbReference>
<comment type="caution">
    <text evidence="4">The sequence shown here is derived from an EMBL/GenBank/DDBJ whole genome shotgun (WGS) entry which is preliminary data.</text>
</comment>
<dbReference type="CDD" id="cd10918">
    <property type="entry name" value="CE4_NodB_like_5s_6s"/>
    <property type="match status" value="1"/>
</dbReference>
<organism evidence="4 5">
    <name type="scientific">Chryseobacterium geocarposphaerae</name>
    <dbReference type="NCBI Taxonomy" id="1416776"/>
    <lineage>
        <taxon>Bacteria</taxon>
        <taxon>Pseudomonadati</taxon>
        <taxon>Bacteroidota</taxon>
        <taxon>Flavobacteriia</taxon>
        <taxon>Flavobacteriales</taxon>
        <taxon>Weeksellaceae</taxon>
        <taxon>Chryseobacterium group</taxon>
        <taxon>Chryseobacterium</taxon>
    </lineage>
</organism>
<comment type="subcellular location">
    <subcellularLocation>
        <location evidence="1">Secreted</location>
    </subcellularLocation>
</comment>